<dbReference type="AlphaFoldDB" id="A0A7X3IEY3"/>
<dbReference type="Proteomes" id="UP000460318">
    <property type="component" value="Unassembled WGS sequence"/>
</dbReference>
<evidence type="ECO:0000313" key="4">
    <source>
        <dbReference type="Proteomes" id="UP000460318"/>
    </source>
</evidence>
<comment type="caution">
    <text evidence="3">The sequence shown here is derived from an EMBL/GenBank/DDBJ whole genome shotgun (WGS) entry which is preliminary data.</text>
</comment>
<protein>
    <recommendedName>
        <fullName evidence="2">F5/8 type C domain-containing protein</fullName>
    </recommendedName>
</protein>
<keyword evidence="1" id="KW-0732">Signal</keyword>
<evidence type="ECO:0000256" key="1">
    <source>
        <dbReference type="SAM" id="SignalP"/>
    </source>
</evidence>
<feature type="signal peptide" evidence="1">
    <location>
        <begin position="1"/>
        <end position="22"/>
    </location>
</feature>
<gene>
    <name evidence="3" type="ORF">GRF59_03370</name>
</gene>
<dbReference type="PROSITE" id="PS50022">
    <property type="entry name" value="FA58C_3"/>
    <property type="match status" value="1"/>
</dbReference>
<sequence length="766" mass="85621">MKKLIVFPLTLAFMLSPTMALAEGIPTDGKSYAQIADSLGNLAYNKTVVVSNVSKVVPRNNLALHKPVVASNIQGEKYSGEMAVDGDPGTRWATTDAEMTHTLDIDLGSETTFDRVELMQFHDRVESYKIQYWKDSAWHDAYSGGKVKAGYTNVTDKDQFQPELAEFSPVTGSKVRVIINAFKAEPSFWDIGVYNTADIPAEPETDPLYEGTKAVDADLGSYWKTEDTIKSATLDVDFGNRITLNRVDFSQPTEKIGKYTIQYWNGSKWKAVFQGTSSSTKEKVEFKAVTSSKLRLQFDVRSGVSGIGLSELEVYNTNTNPGLSRGQRVLIDKGLQQQAWISTDQTGRYFPTVEEWKNIHFTAPTYYEAPMYNQTFHDTLPGSQWSLAKAPFAEHLVAAPTSQEHFLNEQQRANLSNLVSMQFGDEEDFSASVVKSLKGWFDLSRKLYPNVIVLSNQWAGQWNAEQLRAYTRAAKPDLLAYDYYYFDSNAQYPGGSVKALYDHINSYRTIALEGYDGTGRSPIAFGQYTQGFKSGKDYIPSESELNIVSFATWTMGGKWLNLFRWEKDNGNTFIFHDKDGSLSKTYDQFAELAKQGNQFGDYLVRLNSKDVRIIPGEHAEGNSMVLNQKPESIALWEPSADPYIQNIDVRNTGGANLGHKGDVLIGYFDPLEGLTKKDLKALPANATKYFMIMNGLTAGGDDGSSNHTKQEITLSFDMKGKKESLYRVNSLTGQVEKVKMTHVKGQQYKVDIALGGGKADLFFWKN</sequence>
<keyword evidence="4" id="KW-1185">Reference proteome</keyword>
<dbReference type="EMBL" id="WUBI01000001">
    <property type="protein sequence ID" value="MWV42657.1"/>
    <property type="molecule type" value="Genomic_DNA"/>
</dbReference>
<dbReference type="Pfam" id="PF22633">
    <property type="entry name" value="F5_F8_type_C_2"/>
    <property type="match status" value="1"/>
</dbReference>
<dbReference type="InterPro" id="IPR008979">
    <property type="entry name" value="Galactose-bd-like_sf"/>
</dbReference>
<name>A0A7X3IEY3_9BACL</name>
<evidence type="ECO:0000313" key="3">
    <source>
        <dbReference type="EMBL" id="MWV42657.1"/>
    </source>
</evidence>
<reference evidence="3 4" key="1">
    <citation type="submission" date="2019-12" db="EMBL/GenBank/DDBJ databases">
        <title>Paenibacillus sp. nov., an endophytic bacterium isolated from the stem of Dendrobium.</title>
        <authorList>
            <person name="Zhao R."/>
        </authorList>
    </citation>
    <scope>NUCLEOTIDE SEQUENCE [LARGE SCALE GENOMIC DNA]</scope>
    <source>
        <strain evidence="3 4">HJL G12</strain>
    </source>
</reference>
<organism evidence="3 4">
    <name type="scientific">Paenibacillus dendrobii</name>
    <dbReference type="NCBI Taxonomy" id="2691084"/>
    <lineage>
        <taxon>Bacteria</taxon>
        <taxon>Bacillati</taxon>
        <taxon>Bacillota</taxon>
        <taxon>Bacilli</taxon>
        <taxon>Bacillales</taxon>
        <taxon>Paenibacillaceae</taxon>
        <taxon>Paenibacillus</taxon>
    </lineage>
</organism>
<accession>A0A7X3IEY3</accession>
<feature type="domain" description="F5/8 type C" evidence="2">
    <location>
        <begin position="51"/>
        <end position="196"/>
    </location>
</feature>
<evidence type="ECO:0000259" key="2">
    <source>
        <dbReference type="PROSITE" id="PS50022"/>
    </source>
</evidence>
<dbReference type="Pfam" id="PF00754">
    <property type="entry name" value="F5_F8_type_C"/>
    <property type="match status" value="1"/>
</dbReference>
<dbReference type="RefSeq" id="WP_160496239.1">
    <property type="nucleotide sequence ID" value="NZ_WUBI01000001.1"/>
</dbReference>
<dbReference type="Gene3D" id="2.60.120.260">
    <property type="entry name" value="Galactose-binding domain-like"/>
    <property type="match status" value="2"/>
</dbReference>
<feature type="chain" id="PRO_5031116594" description="F5/8 type C domain-containing protein" evidence="1">
    <location>
        <begin position="23"/>
        <end position="766"/>
    </location>
</feature>
<proteinExistence type="predicted"/>
<dbReference type="SUPFAM" id="SSF49785">
    <property type="entry name" value="Galactose-binding domain-like"/>
    <property type="match status" value="2"/>
</dbReference>
<dbReference type="InterPro" id="IPR000421">
    <property type="entry name" value="FA58C"/>
</dbReference>